<feature type="region of interest" description="Disordered" evidence="1">
    <location>
        <begin position="241"/>
        <end position="303"/>
    </location>
</feature>
<dbReference type="InParanoid" id="A0A409X7H6"/>
<gene>
    <name evidence="2" type="ORF">CVT24_004712</name>
</gene>
<evidence type="ECO:0000256" key="1">
    <source>
        <dbReference type="SAM" id="MobiDB-lite"/>
    </source>
</evidence>
<organism evidence="2 3">
    <name type="scientific">Panaeolus cyanescens</name>
    <dbReference type="NCBI Taxonomy" id="181874"/>
    <lineage>
        <taxon>Eukaryota</taxon>
        <taxon>Fungi</taxon>
        <taxon>Dikarya</taxon>
        <taxon>Basidiomycota</taxon>
        <taxon>Agaricomycotina</taxon>
        <taxon>Agaricomycetes</taxon>
        <taxon>Agaricomycetidae</taxon>
        <taxon>Agaricales</taxon>
        <taxon>Agaricineae</taxon>
        <taxon>Galeropsidaceae</taxon>
        <taxon>Panaeolus</taxon>
    </lineage>
</organism>
<feature type="compositionally biased region" description="Polar residues" evidence="1">
    <location>
        <begin position="244"/>
        <end position="255"/>
    </location>
</feature>
<dbReference type="AlphaFoldDB" id="A0A409X7H6"/>
<dbReference type="Proteomes" id="UP000284842">
    <property type="component" value="Unassembled WGS sequence"/>
</dbReference>
<reference evidence="2 3" key="1">
    <citation type="journal article" date="2018" name="Evol. Lett.">
        <title>Horizontal gene cluster transfer increased hallucinogenic mushroom diversity.</title>
        <authorList>
            <person name="Reynolds H.T."/>
            <person name="Vijayakumar V."/>
            <person name="Gluck-Thaler E."/>
            <person name="Korotkin H.B."/>
            <person name="Matheny P.B."/>
            <person name="Slot J.C."/>
        </authorList>
    </citation>
    <scope>NUCLEOTIDE SEQUENCE [LARGE SCALE GENOMIC DNA]</scope>
    <source>
        <strain evidence="2 3">2629</strain>
    </source>
</reference>
<evidence type="ECO:0000313" key="2">
    <source>
        <dbReference type="EMBL" id="PPQ86739.1"/>
    </source>
</evidence>
<name>A0A409X7H6_9AGAR</name>
<dbReference type="OrthoDB" id="3066047at2759"/>
<feature type="compositionally biased region" description="Low complexity" evidence="1">
    <location>
        <begin position="11"/>
        <end position="24"/>
    </location>
</feature>
<dbReference type="STRING" id="181874.A0A409X7H6"/>
<keyword evidence="3" id="KW-1185">Reference proteome</keyword>
<protein>
    <submittedName>
        <fullName evidence="2">Uncharacterized protein</fullName>
    </submittedName>
</protein>
<feature type="region of interest" description="Disordered" evidence="1">
    <location>
        <begin position="1"/>
        <end position="39"/>
    </location>
</feature>
<evidence type="ECO:0000313" key="3">
    <source>
        <dbReference type="Proteomes" id="UP000284842"/>
    </source>
</evidence>
<proteinExistence type="predicted"/>
<dbReference type="EMBL" id="NHTK01004429">
    <property type="protein sequence ID" value="PPQ86739.1"/>
    <property type="molecule type" value="Genomic_DNA"/>
</dbReference>
<sequence length="356" mass="39877">MTRRNKKKTSESISTTITTPSLPTQPLNPPLTVSAPKTVPLATATPLPAATTSSKTPAEELASALKVAMEIMEDDPEFLPEFLDHRSQFSDDTLNLKRLWDFAFQAGRDTALKSSQSRENELYQQGKAIGLEQGIERGIQAAEFASINTYSLGINKEKARWESEGHGPLCDRKWTCTAWVDTSMQTEDLLPSPTSEPPTAIITSLPTVHALPPAQSMNFDWAEDVATLPVSSQQQYPPRDLSVLRSTSSNPFSSIRSRKRRYIGPQKYGRQHNPILSSQRYPFSVSHHPSTEQPRPRVHSHSTNVLNWDQDPRLQDLSKALRSLGWTPPVGLASTSEPRWFSRRRGRRHAGWGRME</sequence>
<accession>A0A409X7H6</accession>
<feature type="compositionally biased region" description="Polar residues" evidence="1">
    <location>
        <begin position="274"/>
        <end position="293"/>
    </location>
</feature>
<comment type="caution">
    <text evidence="2">The sequence shown here is derived from an EMBL/GenBank/DDBJ whole genome shotgun (WGS) entry which is preliminary data.</text>
</comment>